<dbReference type="SMART" id="SM00220">
    <property type="entry name" value="S_TKc"/>
    <property type="match status" value="1"/>
</dbReference>
<comment type="catalytic activity">
    <reaction evidence="4">
        <text>L-threonyl-[protein] + ATP = O-phospho-L-threonyl-[protein] + ADP + H(+)</text>
        <dbReference type="Rhea" id="RHEA:46608"/>
        <dbReference type="Rhea" id="RHEA-COMP:11060"/>
        <dbReference type="Rhea" id="RHEA-COMP:11605"/>
        <dbReference type="ChEBI" id="CHEBI:15378"/>
        <dbReference type="ChEBI" id="CHEBI:30013"/>
        <dbReference type="ChEBI" id="CHEBI:30616"/>
        <dbReference type="ChEBI" id="CHEBI:61977"/>
        <dbReference type="ChEBI" id="CHEBI:456216"/>
    </reaction>
</comment>
<feature type="domain" description="Protein kinase" evidence="5">
    <location>
        <begin position="56"/>
        <end position="337"/>
    </location>
</feature>
<dbReference type="EMBL" id="JAXUIC010000006">
    <property type="protein sequence ID" value="KAK4584961.1"/>
    <property type="molecule type" value="Genomic_DNA"/>
</dbReference>
<keyword evidence="1" id="KW-0547">Nucleotide-binding</keyword>
<sequence>MSFTLMARKKRNIERERAFLENGSMVLEKLIVSCNGRPTPIRSFSCEEIERATNNYDPCRIFHRDSLYEWYNGSFEGRMVSIKKYLRNFEEAVFTDIAISAKMSPHNNVLRLIGCCLETQIPTLVYESAANGSLAYRWEVSNSSLNGEQQQREPMAWQSKLKIAREIAHAIAYLHTAFSRPIIHRDIKQGNIFLDEHDVAKLTDFSESISIPEGETHIVDRHVIGSRGFVCPHYATTLLITEKIDVFSFGSLLLELTTGQRIYHLAKTADDEGVELEDYIENITINEIVNLAIQAGERGAVVEQQAQAAVKLALLCREKDPEIRPNMVDVTKELRKIERGRRICCVATTTSCITACPHMQKKVSEDQAKYV</sequence>
<dbReference type="Proteomes" id="UP001324115">
    <property type="component" value="Unassembled WGS sequence"/>
</dbReference>
<reference evidence="6 7" key="1">
    <citation type="journal article" date="2023" name="G3 (Bethesda)">
        <title>A haplotype-resolved chromosome-scale genome for Quercus rubra L. provides insights into the genetics of adaptive traits for red oak species.</title>
        <authorList>
            <person name="Kapoor B."/>
            <person name="Jenkins J."/>
            <person name="Schmutz J."/>
            <person name="Zhebentyayeva T."/>
            <person name="Kuelheim C."/>
            <person name="Coggeshall M."/>
            <person name="Heim C."/>
            <person name="Lasky J.R."/>
            <person name="Leites L."/>
            <person name="Islam-Faridi N."/>
            <person name="Romero-Severson J."/>
            <person name="DeLeo V.L."/>
            <person name="Lucas S.M."/>
            <person name="Lazic D."/>
            <person name="Gailing O."/>
            <person name="Carlson J."/>
            <person name="Staton M."/>
        </authorList>
    </citation>
    <scope>NUCLEOTIDE SEQUENCE [LARGE SCALE GENOMIC DNA]</scope>
    <source>
        <strain evidence="6">Pseudo-F2</strain>
    </source>
</reference>
<dbReference type="InterPro" id="IPR011009">
    <property type="entry name" value="Kinase-like_dom_sf"/>
</dbReference>
<dbReference type="PANTHER" id="PTHR27005">
    <property type="entry name" value="WALL-ASSOCIATED RECEPTOR KINASE-LIKE 21"/>
    <property type="match status" value="1"/>
</dbReference>
<gene>
    <name evidence="6" type="ORF">RGQ29_022578</name>
</gene>
<comment type="catalytic activity">
    <reaction evidence="3">
        <text>L-seryl-[protein] + ATP = O-phospho-L-seryl-[protein] + ADP + H(+)</text>
        <dbReference type="Rhea" id="RHEA:17989"/>
        <dbReference type="Rhea" id="RHEA-COMP:9863"/>
        <dbReference type="Rhea" id="RHEA-COMP:11604"/>
        <dbReference type="ChEBI" id="CHEBI:15378"/>
        <dbReference type="ChEBI" id="CHEBI:29999"/>
        <dbReference type="ChEBI" id="CHEBI:30616"/>
        <dbReference type="ChEBI" id="CHEBI:83421"/>
        <dbReference type="ChEBI" id="CHEBI:456216"/>
    </reaction>
</comment>
<dbReference type="PANTHER" id="PTHR27005:SF543">
    <property type="entry name" value="NON-FUNCTIONAL PSEUDOKINASE ZED1-LIKE"/>
    <property type="match status" value="1"/>
</dbReference>
<dbReference type="GO" id="GO:0005886">
    <property type="term" value="C:plasma membrane"/>
    <property type="evidence" value="ECO:0007669"/>
    <property type="project" value="TreeGrafter"/>
</dbReference>
<dbReference type="Gene3D" id="1.10.510.10">
    <property type="entry name" value="Transferase(Phosphotransferase) domain 1"/>
    <property type="match status" value="1"/>
</dbReference>
<dbReference type="PROSITE" id="PS50011">
    <property type="entry name" value="PROTEIN_KINASE_DOM"/>
    <property type="match status" value="1"/>
</dbReference>
<dbReference type="AlphaFoldDB" id="A0AAN7F2Z7"/>
<name>A0AAN7F2Z7_QUERU</name>
<keyword evidence="2" id="KW-0067">ATP-binding</keyword>
<accession>A0AAN7F2Z7</accession>
<protein>
    <recommendedName>
        <fullName evidence="5">Protein kinase domain-containing protein</fullName>
    </recommendedName>
</protein>
<proteinExistence type="predicted"/>
<keyword evidence="7" id="KW-1185">Reference proteome</keyword>
<evidence type="ECO:0000313" key="7">
    <source>
        <dbReference type="Proteomes" id="UP001324115"/>
    </source>
</evidence>
<organism evidence="6 7">
    <name type="scientific">Quercus rubra</name>
    <name type="common">Northern red oak</name>
    <name type="synonym">Quercus borealis</name>
    <dbReference type="NCBI Taxonomy" id="3512"/>
    <lineage>
        <taxon>Eukaryota</taxon>
        <taxon>Viridiplantae</taxon>
        <taxon>Streptophyta</taxon>
        <taxon>Embryophyta</taxon>
        <taxon>Tracheophyta</taxon>
        <taxon>Spermatophyta</taxon>
        <taxon>Magnoliopsida</taxon>
        <taxon>eudicotyledons</taxon>
        <taxon>Gunneridae</taxon>
        <taxon>Pentapetalae</taxon>
        <taxon>rosids</taxon>
        <taxon>fabids</taxon>
        <taxon>Fagales</taxon>
        <taxon>Fagaceae</taxon>
        <taxon>Quercus</taxon>
    </lineage>
</organism>
<evidence type="ECO:0000256" key="2">
    <source>
        <dbReference type="ARBA" id="ARBA00022840"/>
    </source>
</evidence>
<dbReference type="GO" id="GO:0005524">
    <property type="term" value="F:ATP binding"/>
    <property type="evidence" value="ECO:0007669"/>
    <property type="project" value="UniProtKB-KW"/>
</dbReference>
<evidence type="ECO:0000313" key="6">
    <source>
        <dbReference type="EMBL" id="KAK4584961.1"/>
    </source>
</evidence>
<dbReference type="Gene3D" id="3.30.200.20">
    <property type="entry name" value="Phosphorylase Kinase, domain 1"/>
    <property type="match status" value="1"/>
</dbReference>
<dbReference type="SUPFAM" id="SSF56112">
    <property type="entry name" value="Protein kinase-like (PK-like)"/>
    <property type="match status" value="1"/>
</dbReference>
<dbReference type="PROSITE" id="PS00108">
    <property type="entry name" value="PROTEIN_KINASE_ST"/>
    <property type="match status" value="1"/>
</dbReference>
<evidence type="ECO:0000256" key="4">
    <source>
        <dbReference type="ARBA" id="ARBA00047951"/>
    </source>
</evidence>
<dbReference type="Pfam" id="PF00069">
    <property type="entry name" value="Pkinase"/>
    <property type="match status" value="1"/>
</dbReference>
<evidence type="ECO:0000259" key="5">
    <source>
        <dbReference type="PROSITE" id="PS50011"/>
    </source>
</evidence>
<dbReference type="GO" id="GO:0004674">
    <property type="term" value="F:protein serine/threonine kinase activity"/>
    <property type="evidence" value="ECO:0007669"/>
    <property type="project" value="TreeGrafter"/>
</dbReference>
<dbReference type="InterPro" id="IPR045274">
    <property type="entry name" value="WAK-like"/>
</dbReference>
<dbReference type="GO" id="GO:0007166">
    <property type="term" value="P:cell surface receptor signaling pathway"/>
    <property type="evidence" value="ECO:0007669"/>
    <property type="project" value="InterPro"/>
</dbReference>
<dbReference type="InterPro" id="IPR000719">
    <property type="entry name" value="Prot_kinase_dom"/>
</dbReference>
<comment type="caution">
    <text evidence="6">The sequence shown here is derived from an EMBL/GenBank/DDBJ whole genome shotgun (WGS) entry which is preliminary data.</text>
</comment>
<evidence type="ECO:0000256" key="1">
    <source>
        <dbReference type="ARBA" id="ARBA00022741"/>
    </source>
</evidence>
<evidence type="ECO:0000256" key="3">
    <source>
        <dbReference type="ARBA" id="ARBA00047558"/>
    </source>
</evidence>
<dbReference type="InterPro" id="IPR008271">
    <property type="entry name" value="Ser/Thr_kinase_AS"/>
</dbReference>